<dbReference type="InterPro" id="IPR031363">
    <property type="entry name" value="TMEM252"/>
</dbReference>
<sequence length="222" mass="24789">AEALTSLVLMLKGVFTFIRLFVLLLGFSTICLGVLCIFTSSPTCKCGNNKLVFYCLLALGFFLLITGIFWSTFHEALKYRSLSSILIQDPRCRELRVSTVDRYVPDFYPPSYEDSTDPEKQNSPLPVAYTLKQQEFINIPLPPYSKSSAEFISETSQQEQPPPYELPEWQLQQQQTADQDSDPGAELNSPPSIQEKNNKQDTDCQGTPEGAAPARTSEISSG</sequence>
<name>A0A663NBW4_ATHCN</name>
<dbReference type="PANTHER" id="PTHR35682">
    <property type="entry name" value="TRANSMEMBRANE PROTEIN 252"/>
    <property type="match status" value="1"/>
</dbReference>
<reference evidence="3" key="1">
    <citation type="submission" date="2025-08" db="UniProtKB">
        <authorList>
            <consortium name="Ensembl"/>
        </authorList>
    </citation>
    <scope>IDENTIFICATION</scope>
</reference>
<organism evidence="3 4">
    <name type="scientific">Athene cunicularia</name>
    <name type="common">Burrowing owl</name>
    <name type="synonym">Speotyto cunicularia</name>
    <dbReference type="NCBI Taxonomy" id="194338"/>
    <lineage>
        <taxon>Eukaryota</taxon>
        <taxon>Metazoa</taxon>
        <taxon>Chordata</taxon>
        <taxon>Craniata</taxon>
        <taxon>Vertebrata</taxon>
        <taxon>Euteleostomi</taxon>
        <taxon>Archelosauria</taxon>
        <taxon>Archosauria</taxon>
        <taxon>Dinosauria</taxon>
        <taxon>Saurischia</taxon>
        <taxon>Theropoda</taxon>
        <taxon>Coelurosauria</taxon>
        <taxon>Aves</taxon>
        <taxon>Neognathae</taxon>
        <taxon>Neoaves</taxon>
        <taxon>Telluraves</taxon>
        <taxon>Strigiformes</taxon>
        <taxon>Strigidae</taxon>
        <taxon>Athene</taxon>
    </lineage>
</organism>
<protein>
    <submittedName>
        <fullName evidence="3">Transmembrane protein 252</fullName>
    </submittedName>
</protein>
<keyword evidence="2" id="KW-0812">Transmembrane</keyword>
<evidence type="ECO:0000313" key="4">
    <source>
        <dbReference type="Proteomes" id="UP000472269"/>
    </source>
</evidence>
<dbReference type="OMA" id="QDTDCQG"/>
<evidence type="ECO:0000313" key="3">
    <source>
        <dbReference type="Ensembl" id="ENSACUP00000021123.1"/>
    </source>
</evidence>
<feature type="region of interest" description="Disordered" evidence="1">
    <location>
        <begin position="149"/>
        <end position="222"/>
    </location>
</feature>
<dbReference type="Proteomes" id="UP000472269">
    <property type="component" value="Unplaced"/>
</dbReference>
<dbReference type="AlphaFoldDB" id="A0A663NBW4"/>
<proteinExistence type="predicted"/>
<evidence type="ECO:0000256" key="1">
    <source>
        <dbReference type="SAM" id="MobiDB-lite"/>
    </source>
</evidence>
<feature type="compositionally biased region" description="Low complexity" evidence="1">
    <location>
        <begin position="166"/>
        <end position="178"/>
    </location>
</feature>
<keyword evidence="2" id="KW-1133">Transmembrane helix</keyword>
<dbReference type="PANTHER" id="PTHR35682:SF1">
    <property type="entry name" value="TRANSMEMBRANE PROTEIN 252"/>
    <property type="match status" value="1"/>
</dbReference>
<keyword evidence="4" id="KW-1185">Reference proteome</keyword>
<feature type="transmembrane region" description="Helical" evidence="2">
    <location>
        <begin position="17"/>
        <end position="39"/>
    </location>
</feature>
<dbReference type="Ensembl" id="ENSACUT00000022522.1">
    <property type="protein sequence ID" value="ENSACUP00000021123.1"/>
    <property type="gene ID" value="ENSACUG00000014103.1"/>
</dbReference>
<keyword evidence="2" id="KW-0472">Membrane</keyword>
<evidence type="ECO:0000256" key="2">
    <source>
        <dbReference type="SAM" id="Phobius"/>
    </source>
</evidence>
<gene>
    <name evidence="3" type="primary">TMEM252</name>
</gene>
<dbReference type="Pfam" id="PF15664">
    <property type="entry name" value="TMEM252"/>
    <property type="match status" value="1"/>
</dbReference>
<reference evidence="3" key="2">
    <citation type="submission" date="2025-09" db="UniProtKB">
        <authorList>
            <consortium name="Ensembl"/>
        </authorList>
    </citation>
    <scope>IDENTIFICATION</scope>
</reference>
<accession>A0A663NBW4</accession>
<feature type="transmembrane region" description="Helical" evidence="2">
    <location>
        <begin position="51"/>
        <end position="73"/>
    </location>
</feature>